<dbReference type="EMBL" id="FOTK01000076">
    <property type="protein sequence ID" value="SFM92045.1"/>
    <property type="molecule type" value="Genomic_DNA"/>
</dbReference>
<dbReference type="RefSeq" id="WP_092047121.1">
    <property type="nucleotide sequence ID" value="NZ_FOTK01000076.1"/>
</dbReference>
<reference evidence="2" key="1">
    <citation type="submission" date="2016-10" db="EMBL/GenBank/DDBJ databases">
        <authorList>
            <person name="Varghese N."/>
            <person name="Submissions S."/>
        </authorList>
    </citation>
    <scope>NUCLEOTIDE SEQUENCE [LARGE SCALE GENOMIC DNA]</scope>
    <source>
        <strain evidence="2">BL36</strain>
    </source>
</reference>
<evidence type="ECO:0000313" key="1">
    <source>
        <dbReference type="EMBL" id="SFM92045.1"/>
    </source>
</evidence>
<gene>
    <name evidence="1" type="ORF">SAMN05192568_107614</name>
</gene>
<dbReference type="AlphaFoldDB" id="A0A1I4UT02"/>
<proteinExistence type="predicted"/>
<name>A0A1I4UT02_9HYPH</name>
<organism evidence="1 2">
    <name type="scientific">Methylobacterium pseudosasicola</name>
    <dbReference type="NCBI Taxonomy" id="582667"/>
    <lineage>
        <taxon>Bacteria</taxon>
        <taxon>Pseudomonadati</taxon>
        <taxon>Pseudomonadota</taxon>
        <taxon>Alphaproteobacteria</taxon>
        <taxon>Hyphomicrobiales</taxon>
        <taxon>Methylobacteriaceae</taxon>
        <taxon>Methylobacterium</taxon>
    </lineage>
</organism>
<evidence type="ECO:0000313" key="2">
    <source>
        <dbReference type="Proteomes" id="UP000199048"/>
    </source>
</evidence>
<keyword evidence="2" id="KW-1185">Reference proteome</keyword>
<dbReference type="STRING" id="582667.SAMN05192568_107614"/>
<accession>A0A1I4UT02</accession>
<dbReference type="Proteomes" id="UP000199048">
    <property type="component" value="Unassembled WGS sequence"/>
</dbReference>
<sequence length="86" mass="9136">MGDLHRLPLRDLPPAPTGISVPETWAALRVAMRLCHGTLGEVVDLLEAGAAPADVFARIDTFNSQITTCGRAVTFLREVGEPPDAA</sequence>
<protein>
    <submittedName>
        <fullName evidence="1">Uncharacterized protein</fullName>
    </submittedName>
</protein>